<feature type="domain" description="Gfo/Idh/MocA-like oxidoreductase N-terminal" evidence="6">
    <location>
        <begin position="30"/>
        <end position="149"/>
    </location>
</feature>
<dbReference type="GO" id="GO:0047837">
    <property type="term" value="F:D-xylose 1-dehydrogenase (NADP+) activity"/>
    <property type="evidence" value="ECO:0007669"/>
    <property type="project" value="UniProtKB-EC"/>
</dbReference>
<comment type="catalytic activity">
    <reaction evidence="5">
        <text>D-xylose + NADP(+) = D-xylono-1,5-lactone + NADPH + H(+)</text>
        <dbReference type="Rhea" id="RHEA:22000"/>
        <dbReference type="ChEBI" id="CHEBI:15378"/>
        <dbReference type="ChEBI" id="CHEBI:15867"/>
        <dbReference type="ChEBI" id="CHEBI:53455"/>
        <dbReference type="ChEBI" id="CHEBI:57783"/>
        <dbReference type="ChEBI" id="CHEBI:58349"/>
        <dbReference type="EC" id="1.1.1.179"/>
    </reaction>
</comment>
<evidence type="ECO:0000259" key="7">
    <source>
        <dbReference type="Pfam" id="PF22725"/>
    </source>
</evidence>
<gene>
    <name evidence="8" type="ORF">EV420DRAFT_1544565</name>
</gene>
<dbReference type="SUPFAM" id="SSF51735">
    <property type="entry name" value="NAD(P)-binding Rossmann-fold domains"/>
    <property type="match status" value="1"/>
</dbReference>
<comment type="similarity">
    <text evidence="1">Belongs to the Gfo/Idh/MocA family.</text>
</comment>
<reference evidence="8" key="1">
    <citation type="submission" date="2023-06" db="EMBL/GenBank/DDBJ databases">
        <authorList>
            <consortium name="Lawrence Berkeley National Laboratory"/>
            <person name="Ahrendt S."/>
            <person name="Sahu N."/>
            <person name="Indic B."/>
            <person name="Wong-Bajracharya J."/>
            <person name="Merenyi Z."/>
            <person name="Ke H.-M."/>
            <person name="Monk M."/>
            <person name="Kocsube S."/>
            <person name="Drula E."/>
            <person name="Lipzen A."/>
            <person name="Balint B."/>
            <person name="Henrissat B."/>
            <person name="Andreopoulos B."/>
            <person name="Martin F.M."/>
            <person name="Harder C.B."/>
            <person name="Rigling D."/>
            <person name="Ford K.L."/>
            <person name="Foster G.D."/>
            <person name="Pangilinan J."/>
            <person name="Papanicolaou A."/>
            <person name="Barry K."/>
            <person name="LaButti K."/>
            <person name="Viragh M."/>
            <person name="Koriabine M."/>
            <person name="Yan M."/>
            <person name="Riley R."/>
            <person name="Champramary S."/>
            <person name="Plett K.L."/>
            <person name="Tsai I.J."/>
            <person name="Slot J."/>
            <person name="Sipos G."/>
            <person name="Plett J."/>
            <person name="Nagy L.G."/>
            <person name="Grigoriev I.V."/>
        </authorList>
    </citation>
    <scope>NUCLEOTIDE SEQUENCE</scope>
    <source>
        <strain evidence="8">CCBAS 213</strain>
    </source>
</reference>
<evidence type="ECO:0000256" key="1">
    <source>
        <dbReference type="ARBA" id="ARBA00010928"/>
    </source>
</evidence>
<proteinExistence type="inferred from homology"/>
<name>A0AA39KE72_ARMTA</name>
<evidence type="ECO:0000313" key="8">
    <source>
        <dbReference type="EMBL" id="KAK0458261.1"/>
    </source>
</evidence>
<dbReference type="InterPro" id="IPR000683">
    <property type="entry name" value="Gfo/Idh/MocA-like_OxRdtase_N"/>
</dbReference>
<dbReference type="Proteomes" id="UP001175211">
    <property type="component" value="Unassembled WGS sequence"/>
</dbReference>
<dbReference type="Pfam" id="PF01408">
    <property type="entry name" value="GFO_IDH_MocA"/>
    <property type="match status" value="1"/>
</dbReference>
<dbReference type="AlphaFoldDB" id="A0AA39KE72"/>
<dbReference type="GeneID" id="85356788"/>
<dbReference type="GO" id="GO:0000166">
    <property type="term" value="F:nucleotide binding"/>
    <property type="evidence" value="ECO:0007669"/>
    <property type="project" value="InterPro"/>
</dbReference>
<protein>
    <recommendedName>
        <fullName evidence="3">D-xylose 1-dehydrogenase (NADP(+), D-xylono-1,5-lactone-forming)</fullName>
        <ecNumber evidence="3">1.1.1.179</ecNumber>
    </recommendedName>
    <alternativeName>
        <fullName evidence="4">D-xylose-NADP dehydrogenase</fullName>
    </alternativeName>
</protein>
<evidence type="ECO:0000256" key="3">
    <source>
        <dbReference type="ARBA" id="ARBA00038984"/>
    </source>
</evidence>
<evidence type="ECO:0000259" key="6">
    <source>
        <dbReference type="Pfam" id="PF01408"/>
    </source>
</evidence>
<dbReference type="EMBL" id="JAUEPS010000018">
    <property type="protein sequence ID" value="KAK0458261.1"/>
    <property type="molecule type" value="Genomic_DNA"/>
</dbReference>
<dbReference type="InterPro" id="IPR036291">
    <property type="entry name" value="NAD(P)-bd_dom_sf"/>
</dbReference>
<dbReference type="Pfam" id="PF22725">
    <property type="entry name" value="GFO_IDH_MocA_C3"/>
    <property type="match status" value="1"/>
</dbReference>
<dbReference type="InterPro" id="IPR050984">
    <property type="entry name" value="Gfo/Idh/MocA_domain"/>
</dbReference>
<dbReference type="Gene3D" id="3.40.50.720">
    <property type="entry name" value="NAD(P)-binding Rossmann-like Domain"/>
    <property type="match status" value="1"/>
</dbReference>
<dbReference type="EC" id="1.1.1.179" evidence="3"/>
<organism evidence="8 9">
    <name type="scientific">Armillaria tabescens</name>
    <name type="common">Ringless honey mushroom</name>
    <name type="synonym">Agaricus tabescens</name>
    <dbReference type="NCBI Taxonomy" id="1929756"/>
    <lineage>
        <taxon>Eukaryota</taxon>
        <taxon>Fungi</taxon>
        <taxon>Dikarya</taxon>
        <taxon>Basidiomycota</taxon>
        <taxon>Agaricomycotina</taxon>
        <taxon>Agaricomycetes</taxon>
        <taxon>Agaricomycetidae</taxon>
        <taxon>Agaricales</taxon>
        <taxon>Marasmiineae</taxon>
        <taxon>Physalacriaceae</taxon>
        <taxon>Desarmillaria</taxon>
    </lineage>
</organism>
<keyword evidence="2" id="KW-0560">Oxidoreductase</keyword>
<dbReference type="PANTHER" id="PTHR22604">
    <property type="entry name" value="OXIDOREDUCTASES"/>
    <property type="match status" value="1"/>
</dbReference>
<dbReference type="PANTHER" id="PTHR22604:SF105">
    <property type="entry name" value="TRANS-1,2-DIHYDROBENZENE-1,2-DIOL DEHYDROGENASE"/>
    <property type="match status" value="1"/>
</dbReference>
<dbReference type="RefSeq" id="XP_060330549.1">
    <property type="nucleotide sequence ID" value="XM_060473240.1"/>
</dbReference>
<keyword evidence="9" id="KW-1185">Reference proteome</keyword>
<dbReference type="SUPFAM" id="SSF55347">
    <property type="entry name" value="Glyceraldehyde-3-phosphate dehydrogenase-like, C-terminal domain"/>
    <property type="match status" value="1"/>
</dbReference>
<dbReference type="Gene3D" id="3.30.360.10">
    <property type="entry name" value="Dihydrodipicolinate Reductase, domain 2"/>
    <property type="match status" value="1"/>
</dbReference>
<sequence length="466" mass="52319">MLSFFSFLKRVYNAVSPPIAAPLPDSKPVKFGILGAAAIAPSAIIDPAKSHPEVVVYAVAARDIRRAEAFAKKHGIEKVYGGLKGYQELLDDPEVEAIYNPLPNGLHYEWTMKALLAGKHVLLEKPSSDSAEETRKMFELAESKELVLLEAFHYRFHPAIQRAKAILDSGELGKIKSISTTLMVPAGFVSADDIRFNFDLGGGAMMDMGTYTLNCIRYLASANPVSVLSASAEISAPSPLIDRRTTATLEFPNDIIGTLTCDLSVPWRFVPTRPSISAKVECEGGTLEVYNYVMPTVYHSITVTKRGRAKRVEKAYKFETKGEDWWTTYRYQLEAFVDQLKGRTPQTWLDKEDAIGNMEWIEKIYEKVSAHFCFSTIDADTLKSQSWELVQSQYILSLELMMVYYGGCYCLRILSFTITENIRRSNISGKYLQSGHGTIRCEKMDERQVYTAMSVQERCYSTACRI</sequence>
<evidence type="ECO:0000256" key="2">
    <source>
        <dbReference type="ARBA" id="ARBA00023002"/>
    </source>
</evidence>
<evidence type="ECO:0000313" key="9">
    <source>
        <dbReference type="Proteomes" id="UP001175211"/>
    </source>
</evidence>
<dbReference type="InterPro" id="IPR055170">
    <property type="entry name" value="GFO_IDH_MocA-like_dom"/>
</dbReference>
<feature type="domain" description="GFO/IDH/MocA-like oxidoreductase" evidence="7">
    <location>
        <begin position="160"/>
        <end position="287"/>
    </location>
</feature>
<accession>A0AA39KE72</accession>
<comment type="caution">
    <text evidence="8">The sequence shown here is derived from an EMBL/GenBank/DDBJ whole genome shotgun (WGS) entry which is preliminary data.</text>
</comment>
<evidence type="ECO:0000256" key="4">
    <source>
        <dbReference type="ARBA" id="ARBA00042988"/>
    </source>
</evidence>
<evidence type="ECO:0000256" key="5">
    <source>
        <dbReference type="ARBA" id="ARBA00049233"/>
    </source>
</evidence>